<sequence length="1602" mass="179053">MTSNHLTISPKRVSNIARHAISHHHDNHANHQEILAKFIPIYYQHLPTEMADRFSDETLSGMALHHFSLLKTHNGTSPNISVINPLGESHLFNSERTIIALVAIDRPFLTDTLLMSLERQGIGVHRIYNNIIKVERTDGHISDIQAVDESSGRANSCFALVHIEIDRQSDDKLADIKEMLLKKIHTIDVIVGDFGAMADKLDEIKEELKSLPIPTEHYTKEAVTGFLEWVGRDNFIFMGYREYRFENDNGTPELYSVGGSGLGVLQGKETDELSKSFHGLPTHLKHLIAEPRVLLLSKSARLSPIHRPAYLDFLGIQKYNDQGELIGEYRFVGLLTSRAYQTSVANIPLLNEKAGKILAMSRLPKNSHAYLKLAHIVNTLPRDDLFQASTDELYPMVASIASLQDKNRLRLLVRTDHYQRFVSCLVYVPLSKFNSDLRQKIQDILTQAFGGVSSSFTTEFNELHHARVHIHVRTETGKVKDYDLAKLERELSALMHDWTDEYAKALTAQTGESRAREILATLGASIPLTYRERFDVHTAVADTTKLLSLDDDKPKIWHLYQSAGERVDSLTLKLYGRGEILTLSHVLPILEHFGVAVISASTYDFGGQDTPDVSDDLWLQEYKLTLKAGLTVDLTAVKMQVEHALDEIWQGRVESDRLNQLILTTDIDTYDVVVLRALSRYIVQARAPFSTDYIHSTLVGNPAIASLLVKLFHAKMSPTEQTDTAPILAQIDSELSLVTSLDEDRIVRWFLDLLNAMLRTNFYQTDKDGARKDRLSFKFKASDIPNLPKPKPMFEIYVYSPRVEGVHLRGGKVARGGLRWSDRMEDYRTEVLGLVKAQMVKNSVIVPVGSKGGFVCKDKSKQTSREAWQAEGVACYQTYIRGLLDLTDNLVDGNVVPPANTVRHDEDDPYLVVAADKGTATFSDIANALSAEYNFWLQDAFASGGSAGYDHKGMGITARGAWESVKRHFRLMGKDIQARNEFTVVGIGDMSGDVFGNGMLLSKNIRLVAAFNHLHIFIDPNPDAKASFEERERLFNLPRSAWTDYKAELISEGGGVFNRTDKAIAITPQMKERFDIAEDSLTPNELLNKLLKAPVDLIWNGGIGTYIKSSDEDHSDVGDRANDAIRVDGREVRAKVVGEGGNLGCTQRGRIEYALNGGRIYTDAIDNSGGVNCSDHEVNIKILLGSVTERGDMTIKQRNDLLASMTDTVANLVLRQNYLQPQTIELSAYQAPERAGEHIRFMNFLEKAGRLDRAIEYLPSDDTLTKRKAKDGRGLTNPELAVLLSYGKMWVYDELLGSGLTEDAYFLHELKKYFPNTLGEQFFDEMTRHRLHREIICTYLTNGLVNRLGIENVFAMSDETGHSVADITRSYAIVRDVFDVQAVWDRLSGLDNAVAGNTQIELELTIQDVLKQGMTWFLNRQLTDESVAQTALTFKNLVADLFSYDVIDEHFGAYIAKDVADLTAKGLSDDDAHAFARLPIYVHALDVVALADQKGVAVTDVAQAYFGVFSQLHMDKLTSAVADLPAESYWDRKASYALTGEFNRTLMALITDVLAVGGLSAWQDKHRERLAVLSEQIDGLSDKVGLAELSVLLSEVNGLKMV</sequence>
<protein>
    <submittedName>
        <fullName evidence="7">Glutamate dehydrogenase</fullName>
    </submittedName>
</protein>
<comment type="caution">
    <text evidence="7">The sequence shown here is derived from an EMBL/GenBank/DDBJ whole genome shotgun (WGS) entry which is preliminary data.</text>
</comment>
<evidence type="ECO:0000259" key="6">
    <source>
        <dbReference type="Pfam" id="PF21077"/>
    </source>
</evidence>
<dbReference type="Gene3D" id="3.40.50.720">
    <property type="entry name" value="NAD(P)-binding Rossmann-like Domain"/>
    <property type="match status" value="1"/>
</dbReference>
<proteinExistence type="predicted"/>
<dbReference type="PIRSF" id="PIRSF036761">
    <property type="entry name" value="GDH_Mll4104"/>
    <property type="match status" value="1"/>
</dbReference>
<evidence type="ECO:0000259" key="3">
    <source>
        <dbReference type="Pfam" id="PF21074"/>
    </source>
</evidence>
<dbReference type="Pfam" id="PF21079">
    <property type="entry name" value="GDH_HM2"/>
    <property type="match status" value="1"/>
</dbReference>
<dbReference type="Pfam" id="PF21077">
    <property type="entry name" value="GDH_ACT3"/>
    <property type="match status" value="1"/>
</dbReference>
<evidence type="ECO:0000259" key="5">
    <source>
        <dbReference type="Pfam" id="PF21076"/>
    </source>
</evidence>
<dbReference type="PANTHER" id="PTHR43403">
    <property type="entry name" value="NAD-SPECIFIC GLUTAMATE DEHYDROGENASE"/>
    <property type="match status" value="1"/>
</dbReference>
<dbReference type="GO" id="GO:0004069">
    <property type="term" value="F:L-aspartate:2-oxoglutarate aminotransferase activity"/>
    <property type="evidence" value="ECO:0007669"/>
    <property type="project" value="InterPro"/>
</dbReference>
<dbReference type="Proteomes" id="UP000092607">
    <property type="component" value="Unassembled WGS sequence"/>
</dbReference>
<dbReference type="InterPro" id="IPR007780">
    <property type="entry name" value="NAD_Glu_DH_bac"/>
</dbReference>
<feature type="domain" description="NAD-glutamate dehydrogenase ACT3" evidence="6">
    <location>
        <begin position="558"/>
        <end position="636"/>
    </location>
</feature>
<evidence type="ECO:0000259" key="2">
    <source>
        <dbReference type="Pfam" id="PF05088"/>
    </source>
</evidence>
<keyword evidence="1" id="KW-0560">Oxidoreductase</keyword>
<reference evidence="7 8" key="1">
    <citation type="submission" date="2016-06" db="EMBL/GenBank/DDBJ databases">
        <title>Draft genome of Moraxella lacunata CCUG 57757A.</title>
        <authorList>
            <person name="Salva-Serra F."/>
            <person name="Engstrom-Jakobsson H."/>
            <person name="Thorell K."/>
            <person name="Gonzales-Siles L."/>
            <person name="Karlsson R."/>
            <person name="Boulund F."/>
            <person name="Engstrand L."/>
            <person name="Kristiansson E."/>
            <person name="Moore E."/>
        </authorList>
    </citation>
    <scope>NUCLEOTIDE SEQUENCE [LARGE SCALE GENOMIC DNA]</scope>
    <source>
        <strain evidence="7 8">CCUG 57757A</strain>
    </source>
</reference>
<accession>A0A1B8PVF0</accession>
<dbReference type="InterPro" id="IPR048381">
    <property type="entry name" value="GDH_C"/>
</dbReference>
<evidence type="ECO:0000313" key="8">
    <source>
        <dbReference type="Proteomes" id="UP000092607"/>
    </source>
</evidence>
<dbReference type="EMBL" id="LZMS01000106">
    <property type="protein sequence ID" value="OBX59509.1"/>
    <property type="molecule type" value="Genomic_DNA"/>
</dbReference>
<dbReference type="PANTHER" id="PTHR43403:SF1">
    <property type="entry name" value="NAD-SPECIFIC GLUTAMATE DEHYDROGENASE"/>
    <property type="match status" value="1"/>
</dbReference>
<dbReference type="InterPro" id="IPR049056">
    <property type="entry name" value="NAD_Glu_DH_HM3"/>
</dbReference>
<dbReference type="InterPro" id="IPR024727">
    <property type="entry name" value="NAD_Glu_DH_N_ACT1"/>
</dbReference>
<organism evidence="7 8">
    <name type="scientific">Moraxella lacunata</name>
    <dbReference type="NCBI Taxonomy" id="477"/>
    <lineage>
        <taxon>Bacteria</taxon>
        <taxon>Pseudomonadati</taxon>
        <taxon>Pseudomonadota</taxon>
        <taxon>Gammaproteobacteria</taxon>
        <taxon>Moraxellales</taxon>
        <taxon>Moraxellaceae</taxon>
        <taxon>Moraxella</taxon>
    </lineage>
</organism>
<dbReference type="GO" id="GO:0004352">
    <property type="term" value="F:glutamate dehydrogenase (NAD+) activity"/>
    <property type="evidence" value="ECO:0007669"/>
    <property type="project" value="InterPro"/>
</dbReference>
<dbReference type="GO" id="GO:0006538">
    <property type="term" value="P:L-glutamate catabolic process"/>
    <property type="evidence" value="ECO:0007669"/>
    <property type="project" value="InterPro"/>
</dbReference>
<evidence type="ECO:0000259" key="4">
    <source>
        <dbReference type="Pfam" id="PF21075"/>
    </source>
</evidence>
<dbReference type="Pfam" id="PF05088">
    <property type="entry name" value="Bac_GDH_CD"/>
    <property type="match status" value="1"/>
</dbReference>
<dbReference type="RefSeq" id="WP_065274058.1">
    <property type="nucleotide sequence ID" value="NZ_JARDJM010000014.1"/>
</dbReference>
<dbReference type="SUPFAM" id="SSF53223">
    <property type="entry name" value="Aminoacid dehydrogenase-like, N-terminal domain"/>
    <property type="match status" value="1"/>
</dbReference>
<dbReference type="InterPro" id="IPR049058">
    <property type="entry name" value="NAD_Glu_DH_HM2"/>
</dbReference>
<evidence type="ECO:0000313" key="7">
    <source>
        <dbReference type="EMBL" id="OBX59509.1"/>
    </source>
</evidence>
<dbReference type="Pfam" id="PF21076">
    <property type="entry name" value="GDH_ACT2"/>
    <property type="match status" value="1"/>
</dbReference>
<name>A0A1B8PVF0_MORLA</name>
<dbReference type="InterPro" id="IPR036291">
    <property type="entry name" value="NAD(P)-bd_dom_sf"/>
</dbReference>
<dbReference type="InterPro" id="IPR049064">
    <property type="entry name" value="NAD_Glu_DH_ACT3"/>
</dbReference>
<dbReference type="Pfam" id="PF21078">
    <property type="entry name" value="GDH_HM3"/>
    <property type="match status" value="1"/>
</dbReference>
<dbReference type="OrthoDB" id="9758052at2"/>
<dbReference type="SUPFAM" id="SSF51735">
    <property type="entry name" value="NAD(P)-binding Rossmann-fold domains"/>
    <property type="match status" value="1"/>
</dbReference>
<dbReference type="InterPro" id="IPR028971">
    <property type="entry name" value="NAD-GDH_cat"/>
</dbReference>
<feature type="domain" description="NAD-glutamate dehydrogenase N-terminal ACT1" evidence="4">
    <location>
        <begin position="38"/>
        <end position="178"/>
    </location>
</feature>
<dbReference type="InterPro" id="IPR049059">
    <property type="entry name" value="NAD_Glu_DH_HM1"/>
</dbReference>
<feature type="domain" description="NAD-glutamate dehydrogenase ACT2" evidence="5">
    <location>
        <begin position="410"/>
        <end position="499"/>
    </location>
</feature>
<dbReference type="InterPro" id="IPR046346">
    <property type="entry name" value="Aminoacid_DH-like_N_sf"/>
</dbReference>
<gene>
    <name evidence="7" type="ORF">A9309_11260</name>
</gene>
<feature type="domain" description="NAD-specific glutamate dehydrogenase C-terminal" evidence="3">
    <location>
        <begin position="1272"/>
        <end position="1597"/>
    </location>
</feature>
<evidence type="ECO:0000256" key="1">
    <source>
        <dbReference type="ARBA" id="ARBA00023002"/>
    </source>
</evidence>
<feature type="domain" description="NAD-glutamate dehydrogenase catalytic" evidence="2">
    <location>
        <begin position="731"/>
        <end position="1226"/>
    </location>
</feature>
<dbReference type="Pfam" id="PF21075">
    <property type="entry name" value="GDH_ACT1"/>
    <property type="match status" value="1"/>
</dbReference>
<dbReference type="Pfam" id="PF21074">
    <property type="entry name" value="GDH_C"/>
    <property type="match status" value="1"/>
</dbReference>
<dbReference type="InterPro" id="IPR049062">
    <property type="entry name" value="NAD_Glu_DH_ACT2"/>
</dbReference>
<dbReference type="Pfam" id="PF21073">
    <property type="entry name" value="GDH_HM1"/>
    <property type="match status" value="1"/>
</dbReference>